<evidence type="ECO:0000313" key="3">
    <source>
        <dbReference type="EMBL" id="KAK9868599.1"/>
    </source>
</evidence>
<feature type="transmembrane region" description="Helical" evidence="2">
    <location>
        <begin position="21"/>
        <end position="42"/>
    </location>
</feature>
<name>A0AAW1TIB5_9CHLO</name>
<dbReference type="AlphaFoldDB" id="A0AAW1TIB5"/>
<keyword evidence="4" id="KW-1185">Reference proteome</keyword>
<dbReference type="EMBL" id="JALJOV010000021">
    <property type="protein sequence ID" value="KAK9868599.1"/>
    <property type="molecule type" value="Genomic_DNA"/>
</dbReference>
<feature type="region of interest" description="Disordered" evidence="1">
    <location>
        <begin position="139"/>
        <end position="241"/>
    </location>
</feature>
<proteinExistence type="predicted"/>
<protein>
    <submittedName>
        <fullName evidence="3">Uncharacterized protein</fullName>
    </submittedName>
</protein>
<reference evidence="3 4" key="1">
    <citation type="journal article" date="2024" name="Nat. Commun.">
        <title>Phylogenomics reveals the evolutionary origins of lichenization in chlorophyte algae.</title>
        <authorList>
            <person name="Puginier C."/>
            <person name="Libourel C."/>
            <person name="Otte J."/>
            <person name="Skaloud P."/>
            <person name="Haon M."/>
            <person name="Grisel S."/>
            <person name="Petersen M."/>
            <person name="Berrin J.G."/>
            <person name="Delaux P.M."/>
            <person name="Dal Grande F."/>
            <person name="Keller J."/>
        </authorList>
    </citation>
    <scope>NUCLEOTIDE SEQUENCE [LARGE SCALE GENOMIC DNA]</scope>
    <source>
        <strain evidence="3 4">SAG 2523</strain>
    </source>
</reference>
<organism evidence="3 4">
    <name type="scientific">Apatococcus fuscideae</name>
    <dbReference type="NCBI Taxonomy" id="2026836"/>
    <lineage>
        <taxon>Eukaryota</taxon>
        <taxon>Viridiplantae</taxon>
        <taxon>Chlorophyta</taxon>
        <taxon>core chlorophytes</taxon>
        <taxon>Trebouxiophyceae</taxon>
        <taxon>Chlorellales</taxon>
        <taxon>Chlorellaceae</taxon>
        <taxon>Apatococcus</taxon>
    </lineage>
</organism>
<evidence type="ECO:0000256" key="1">
    <source>
        <dbReference type="SAM" id="MobiDB-lite"/>
    </source>
</evidence>
<keyword evidence="2" id="KW-0472">Membrane</keyword>
<keyword evidence="2" id="KW-1133">Transmembrane helix</keyword>
<gene>
    <name evidence="3" type="ORF">WJX84_008970</name>
</gene>
<comment type="caution">
    <text evidence="3">The sequence shown here is derived from an EMBL/GenBank/DDBJ whole genome shotgun (WGS) entry which is preliminary data.</text>
</comment>
<evidence type="ECO:0000313" key="4">
    <source>
        <dbReference type="Proteomes" id="UP001485043"/>
    </source>
</evidence>
<dbReference type="Proteomes" id="UP001485043">
    <property type="component" value="Unassembled WGS sequence"/>
</dbReference>
<evidence type="ECO:0000256" key="2">
    <source>
        <dbReference type="SAM" id="Phobius"/>
    </source>
</evidence>
<sequence>MLVRREVDRQLRRHKSPKATTVLWVGVSHTGLGILVPLQPYIGIPLLIAESFTRMFYHVLHVCHTAGIIYNLEEAWATLKGAITKKELEGLKKNPKLTKTALKDAAKDGGKAGLEGAAEAIFVEIGVIITKKLASTGAKQNLGPRNPSGSQNLGPRNPSGGFGPPPGVGSTNPSSMNTSFSGSDYSETNHFQATNFGLGGKHISPECTAGAIPRQPASPFSRTLPHNCTPNGPSSGTLPQS</sequence>
<feature type="compositionally biased region" description="Polar residues" evidence="1">
    <location>
        <begin position="218"/>
        <end position="241"/>
    </location>
</feature>
<accession>A0AAW1TIB5</accession>
<feature type="compositionally biased region" description="Polar residues" evidence="1">
    <location>
        <begin position="170"/>
        <end position="195"/>
    </location>
</feature>
<keyword evidence="2" id="KW-0812">Transmembrane</keyword>